<dbReference type="EMBL" id="CM000781">
    <property type="protein sequence ID" value="AQK72109.1"/>
    <property type="molecule type" value="Genomic_DNA"/>
</dbReference>
<gene>
    <name evidence="5" type="primary">LOC100279168</name>
    <name evidence="4" type="ORF">ZEAMMB73_Zm00001d016997</name>
</gene>
<dbReference type="FunCoup" id="B6UIJ4">
    <property type="interactions" value="508"/>
</dbReference>
<dbReference type="OrthoDB" id="650942at2759"/>
<dbReference type="EMBL" id="EU977059">
    <property type="protein sequence ID" value="ACG49177.1"/>
    <property type="molecule type" value="mRNA"/>
</dbReference>
<sequence>MGCTRASSTLLMVVVAISVLALDHSVANARQVRSPSMSTGEHHPSRNKEALQATTTKEHGAVHTGGGAGTVHMSPGSTGEAGVVGQPIFGGRGENSSPAAAEKVAVVVARYGPRPHPKKHN</sequence>
<feature type="region of interest" description="Disordered" evidence="1">
    <location>
        <begin position="29"/>
        <end position="99"/>
    </location>
</feature>
<dbReference type="EnsemblPlants" id="Zm00001eb245380_T001">
    <property type="protein sequence ID" value="Zm00001eb245380_P001"/>
    <property type="gene ID" value="Zm00001eb245380"/>
</dbReference>
<keyword evidence="6" id="KW-1185">Reference proteome</keyword>
<dbReference type="GeneID" id="100279168"/>
<reference evidence="6" key="2">
    <citation type="journal article" date="2009" name="Science">
        <title>The B73 maize genome: complexity, diversity, and dynamics.</title>
        <authorList>
            <person name="Schnable P.S."/>
            <person name="Ware D."/>
            <person name="Fulton R.S."/>
            <person name="Stein J.C."/>
            <person name="Wei F."/>
            <person name="Pasternak S."/>
            <person name="Liang C."/>
            <person name="Zhang J."/>
            <person name="Fulton L."/>
            <person name="Graves T.A."/>
            <person name="Minx P."/>
            <person name="Reily A.D."/>
            <person name="Courtney L."/>
            <person name="Kruchowski S.S."/>
            <person name="Tomlinson C."/>
            <person name="Strong C."/>
            <person name="Delehaunty K."/>
            <person name="Fronick C."/>
            <person name="Courtney B."/>
            <person name="Rock S.M."/>
            <person name="Belter E."/>
            <person name="Du F."/>
            <person name="Kim K."/>
            <person name="Abbott R.M."/>
            <person name="Cotton M."/>
            <person name="Levy A."/>
            <person name="Marchetto P."/>
            <person name="Ochoa K."/>
            <person name="Jackson S.M."/>
            <person name="Gillam B."/>
            <person name="Chen W."/>
            <person name="Yan L."/>
            <person name="Higginbotham J."/>
            <person name="Cardenas M."/>
            <person name="Waligorski J."/>
            <person name="Applebaum E."/>
            <person name="Phelps L."/>
            <person name="Falcone J."/>
            <person name="Kanchi K."/>
            <person name="Thane T."/>
            <person name="Scimone A."/>
            <person name="Thane N."/>
            <person name="Henke J."/>
            <person name="Wang T."/>
            <person name="Ruppert J."/>
            <person name="Shah N."/>
            <person name="Rotter K."/>
            <person name="Hodges J."/>
            <person name="Ingenthron E."/>
            <person name="Cordes M."/>
            <person name="Kohlberg S."/>
            <person name="Sgro J."/>
            <person name="Delgado B."/>
            <person name="Mead K."/>
            <person name="Chinwalla A."/>
            <person name="Leonard S."/>
            <person name="Crouse K."/>
            <person name="Collura K."/>
            <person name="Kudrna D."/>
            <person name="Currie J."/>
            <person name="He R."/>
            <person name="Angelova A."/>
            <person name="Rajasekar S."/>
            <person name="Mueller T."/>
            <person name="Lomeli R."/>
            <person name="Scara G."/>
            <person name="Ko A."/>
            <person name="Delaney K."/>
            <person name="Wissotski M."/>
            <person name="Lopez G."/>
            <person name="Campos D."/>
            <person name="Braidotti M."/>
            <person name="Ashley E."/>
            <person name="Golser W."/>
            <person name="Kim H."/>
            <person name="Lee S."/>
            <person name="Lin J."/>
            <person name="Dujmic Z."/>
            <person name="Kim W."/>
            <person name="Talag J."/>
            <person name="Zuccolo A."/>
            <person name="Fan C."/>
            <person name="Sebastian A."/>
            <person name="Kramer M."/>
            <person name="Spiegel L."/>
            <person name="Nascimento L."/>
            <person name="Zutavern T."/>
            <person name="Miller B."/>
            <person name="Ambroise C."/>
            <person name="Muller S."/>
            <person name="Spooner W."/>
            <person name="Narechania A."/>
            <person name="Ren L."/>
            <person name="Wei S."/>
            <person name="Kumari S."/>
            <person name="Faga B."/>
            <person name="Levy M.J."/>
            <person name="McMahan L."/>
            <person name="Van Buren P."/>
            <person name="Vaughn M.W."/>
            <person name="Ying K."/>
            <person name="Yeh C.-T."/>
            <person name="Emrich S.J."/>
            <person name="Jia Y."/>
            <person name="Kalyanaraman A."/>
            <person name="Hsia A.-P."/>
            <person name="Barbazuk W.B."/>
            <person name="Baucom R.S."/>
            <person name="Brutnell T.P."/>
            <person name="Carpita N.C."/>
            <person name="Chaparro C."/>
            <person name="Chia J.-M."/>
            <person name="Deragon J.-M."/>
            <person name="Estill J.C."/>
            <person name="Fu Y."/>
            <person name="Jeddeloh J.A."/>
            <person name="Han Y."/>
            <person name="Lee H."/>
            <person name="Li P."/>
            <person name="Lisch D.R."/>
            <person name="Liu S."/>
            <person name="Liu Z."/>
            <person name="Nagel D.H."/>
            <person name="McCann M.C."/>
            <person name="SanMiguel P."/>
            <person name="Myers A.M."/>
            <person name="Nettleton D."/>
            <person name="Nguyen J."/>
            <person name="Penning B.W."/>
            <person name="Ponnala L."/>
            <person name="Schneider K.L."/>
            <person name="Schwartz D.C."/>
            <person name="Sharma A."/>
            <person name="Soderlund C."/>
            <person name="Springer N.M."/>
            <person name="Sun Q."/>
            <person name="Wang H."/>
            <person name="Waterman M."/>
            <person name="Westerman R."/>
            <person name="Wolfgruber T.K."/>
            <person name="Yang L."/>
            <person name="Yu Y."/>
            <person name="Zhang L."/>
            <person name="Zhou S."/>
            <person name="Zhu Q."/>
            <person name="Bennetzen J.L."/>
            <person name="Dawe R.K."/>
            <person name="Jiang J."/>
            <person name="Jiang N."/>
            <person name="Presting G.G."/>
            <person name="Wessler S.R."/>
            <person name="Aluru S."/>
            <person name="Martienssen R.A."/>
            <person name="Clifton S.W."/>
            <person name="McCombie W.R."/>
            <person name="Wing R.A."/>
            <person name="Wilson R.K."/>
        </authorList>
    </citation>
    <scope>NUCLEOTIDE SEQUENCE [LARGE SCALE GENOMIC DNA]</scope>
    <source>
        <strain evidence="6">cv. B73</strain>
    </source>
</reference>
<accession>B6UIJ4</accession>
<reference evidence="3" key="1">
    <citation type="journal article" date="2009" name="Plant Mol. Biol.">
        <title>Insights into corn genes derived from large-scale cDNA sequencing.</title>
        <authorList>
            <person name="Alexandrov N.N."/>
            <person name="Brover V.V."/>
            <person name="Freidin S."/>
            <person name="Troukhan M.E."/>
            <person name="Tatarinova T.V."/>
            <person name="Zhang H."/>
            <person name="Swaller T.J."/>
            <person name="Lu Y.P."/>
            <person name="Bouck J."/>
            <person name="Flavell R.B."/>
            <person name="Feldmann K.A."/>
        </authorList>
    </citation>
    <scope>NUCLEOTIDE SEQUENCE</scope>
</reference>
<dbReference type="PaxDb" id="4577-GRMZM2G131746_P01"/>
<evidence type="ECO:0000313" key="3">
    <source>
        <dbReference type="EMBL" id="ACG49177.1"/>
    </source>
</evidence>
<dbReference type="Gramene" id="Zm00001eb245380_T001">
    <property type="protein sequence ID" value="Zm00001eb245380_P001"/>
    <property type="gene ID" value="Zm00001eb245380"/>
</dbReference>
<evidence type="ECO:0000313" key="4">
    <source>
        <dbReference type="EMBL" id="AQK72109.1"/>
    </source>
</evidence>
<reference evidence="5" key="5">
    <citation type="submission" date="2021-05" db="UniProtKB">
        <authorList>
            <consortium name="EnsemblPlants"/>
        </authorList>
    </citation>
    <scope>IDENTIFICATION</scope>
    <source>
        <strain evidence="5">cv. B73</strain>
    </source>
</reference>
<feature type="signal peptide" evidence="2">
    <location>
        <begin position="1"/>
        <end position="29"/>
    </location>
</feature>
<organism evidence="3">
    <name type="scientific">Zea mays</name>
    <name type="common">Maize</name>
    <dbReference type="NCBI Taxonomy" id="4577"/>
    <lineage>
        <taxon>Eukaryota</taxon>
        <taxon>Viridiplantae</taxon>
        <taxon>Streptophyta</taxon>
        <taxon>Embryophyta</taxon>
        <taxon>Tracheophyta</taxon>
        <taxon>Spermatophyta</taxon>
        <taxon>Magnoliopsida</taxon>
        <taxon>Liliopsida</taxon>
        <taxon>Poales</taxon>
        <taxon>Poaceae</taxon>
        <taxon>PACMAD clade</taxon>
        <taxon>Panicoideae</taxon>
        <taxon>Andropogonodae</taxon>
        <taxon>Andropogoneae</taxon>
        <taxon>Tripsacinae</taxon>
        <taxon>Zea</taxon>
    </lineage>
</organism>
<dbReference type="ExpressionAtlas" id="B6UIJ4">
    <property type="expression patterns" value="baseline and differential"/>
</dbReference>
<name>B6UIJ4_MAIZE</name>
<dbReference type="HOGENOM" id="CLU_2188003_0_0_1"/>
<reference evidence="4" key="3">
    <citation type="submission" date="2015-12" db="EMBL/GenBank/DDBJ databases">
        <title>Update maize B73 reference genome by single molecule sequencing technologies.</title>
        <authorList>
            <consortium name="Maize Genome Sequencing Project"/>
            <person name="Ware D."/>
        </authorList>
    </citation>
    <scope>NUCLEOTIDE SEQUENCE</scope>
    <source>
        <tissue evidence="4">Seedling</tissue>
    </source>
</reference>
<dbReference type="RefSeq" id="NP_001145668.1">
    <property type="nucleotide sequence ID" value="NM_001152196.2"/>
</dbReference>
<dbReference type="AlphaFoldDB" id="B6UIJ4"/>
<evidence type="ECO:0000313" key="6">
    <source>
        <dbReference type="Proteomes" id="UP000007305"/>
    </source>
</evidence>
<feature type="chain" id="PRO_5010825577" evidence="2">
    <location>
        <begin position="30"/>
        <end position="121"/>
    </location>
</feature>
<evidence type="ECO:0000256" key="1">
    <source>
        <dbReference type="SAM" id="MobiDB-lite"/>
    </source>
</evidence>
<keyword evidence="2" id="KW-0732">Signal</keyword>
<proteinExistence type="evidence at transcript level"/>
<feature type="compositionally biased region" description="Basic and acidic residues" evidence="1">
    <location>
        <begin position="40"/>
        <end position="49"/>
    </location>
</feature>
<evidence type="ECO:0000256" key="2">
    <source>
        <dbReference type="SAM" id="SignalP"/>
    </source>
</evidence>
<reference evidence="5" key="4">
    <citation type="submission" date="2019-07" db="EMBL/GenBank/DDBJ databases">
        <authorList>
            <person name="Seetharam A."/>
            <person name="Woodhouse M."/>
            <person name="Cannon E."/>
        </authorList>
    </citation>
    <scope>NUCLEOTIDE SEQUENCE [LARGE SCALE GENOMIC DNA]</scope>
    <source>
        <strain evidence="5">cv. B73</strain>
    </source>
</reference>
<dbReference type="KEGG" id="zma:100279168"/>
<dbReference type="Proteomes" id="UP000007305">
    <property type="component" value="Chromosome 5"/>
</dbReference>
<protein>
    <submittedName>
        <fullName evidence="3 5">Uncharacterized protein</fullName>
    </submittedName>
</protein>
<evidence type="ECO:0000313" key="5">
    <source>
        <dbReference type="EnsemblPlants" id="Zm00001eb245380_P001"/>
    </source>
</evidence>